<dbReference type="EMBL" id="JAHXZJ010003014">
    <property type="protein sequence ID" value="KAH0533634.1"/>
    <property type="molecule type" value="Genomic_DNA"/>
</dbReference>
<evidence type="ECO:0000313" key="2">
    <source>
        <dbReference type="Proteomes" id="UP000826195"/>
    </source>
</evidence>
<keyword evidence="2" id="KW-1185">Reference proteome</keyword>
<comment type="caution">
    <text evidence="1">The sequence shown here is derived from an EMBL/GenBank/DDBJ whole genome shotgun (WGS) entry which is preliminary data.</text>
</comment>
<proteinExistence type="predicted"/>
<evidence type="ECO:0000313" key="1">
    <source>
        <dbReference type="EMBL" id="KAH0533634.1"/>
    </source>
</evidence>
<protein>
    <submittedName>
        <fullName evidence="1">Uncharacterized protein</fullName>
    </submittedName>
</protein>
<sequence length="88" mass="10571">MILKEQNRLRASLWEESCRCSSGRWMNQEFCMRDRSFSFMFYQTLDVDVDSLRVQKTQKIPVRVNGTNCTCVLKRKPEKENRYDIVNL</sequence>
<gene>
    <name evidence="1" type="ORF">KQX54_000692</name>
</gene>
<accession>A0AAV7HR95</accession>
<dbReference type="Proteomes" id="UP000826195">
    <property type="component" value="Unassembled WGS sequence"/>
</dbReference>
<reference evidence="1 2" key="1">
    <citation type="journal article" date="2021" name="J. Hered.">
        <title>A chromosome-level genome assembly of the parasitoid wasp, Cotesia glomerata (Hymenoptera: Braconidae).</title>
        <authorList>
            <person name="Pinto B.J."/>
            <person name="Weis J.J."/>
            <person name="Gamble T."/>
            <person name="Ode P.J."/>
            <person name="Paul R."/>
            <person name="Zaspel J.M."/>
        </authorList>
    </citation>
    <scope>NUCLEOTIDE SEQUENCE [LARGE SCALE GENOMIC DNA]</scope>
    <source>
        <strain evidence="1">CgM1</strain>
    </source>
</reference>
<dbReference type="AlphaFoldDB" id="A0AAV7HR95"/>
<organism evidence="1 2">
    <name type="scientific">Cotesia glomerata</name>
    <name type="common">Lepidopteran parasitic wasp</name>
    <name type="synonym">Apanteles glomeratus</name>
    <dbReference type="NCBI Taxonomy" id="32391"/>
    <lineage>
        <taxon>Eukaryota</taxon>
        <taxon>Metazoa</taxon>
        <taxon>Ecdysozoa</taxon>
        <taxon>Arthropoda</taxon>
        <taxon>Hexapoda</taxon>
        <taxon>Insecta</taxon>
        <taxon>Pterygota</taxon>
        <taxon>Neoptera</taxon>
        <taxon>Endopterygota</taxon>
        <taxon>Hymenoptera</taxon>
        <taxon>Apocrita</taxon>
        <taxon>Ichneumonoidea</taxon>
        <taxon>Braconidae</taxon>
        <taxon>Microgastrinae</taxon>
        <taxon>Cotesia</taxon>
    </lineage>
</organism>
<name>A0AAV7HR95_COTGL</name>